<sequence length="443" mass="48071">MSEISTELFILFLLLIANGVFAMAEIAVVSSRKARLRQLADEGHESAKAALALANEPTRFLSAVQVAISLLTVMQGAYTGASFAAKLTPLFAQLSWLSAENASKVALIISVMAVTFASVVVGELIPKRLGLANPERTAMILGPLVSKLTWIFYPVVALLTLATETLLKLLGVKPQKETPVSEEEVNILIEQGLHAGVFNKTETDMVAGVLELDQLPVTALMTPRPKIVFINLDDPEEASWRKIVASGHSYFPVFQGSRDQVVGMVSVKSLWAHSAIGLTTNLKNLLVQPLIVPETMNAIQLLEAFKKSSKHIALVSDEFGAIQGLVTLIDVLEAIVGDLPAQGRRQAAAMKQREDGSWLVDATLSIDELKTLVQMEELPHEDEADFQTLGGFVMTHFGRIPAAGDYFDHGGWRFEVMDMDRHRVDKMLVGKTPAPAALQKAAG</sequence>
<keyword evidence="5 9" id="KW-1133">Transmembrane helix</keyword>
<evidence type="ECO:0000256" key="10">
    <source>
        <dbReference type="SAM" id="Phobius"/>
    </source>
</evidence>
<dbReference type="FunFam" id="3.30.465.10:FF:000023">
    <property type="entry name" value="Magnesium and cobalt transporter"/>
    <property type="match status" value="1"/>
</dbReference>
<dbReference type="Gene3D" id="3.30.465.10">
    <property type="match status" value="1"/>
</dbReference>
<dbReference type="AlphaFoldDB" id="A0A290Q9A3"/>
<dbReference type="EMBL" id="CP023344">
    <property type="protein sequence ID" value="ATC65094.1"/>
    <property type="molecule type" value="Genomic_DNA"/>
</dbReference>
<dbReference type="InterPro" id="IPR016169">
    <property type="entry name" value="FAD-bd_PCMH_sub2"/>
</dbReference>
<dbReference type="Pfam" id="PF01595">
    <property type="entry name" value="CNNM"/>
    <property type="match status" value="1"/>
</dbReference>
<dbReference type="KEGG" id="vbh:CMV30_14655"/>
<dbReference type="Proteomes" id="UP000217265">
    <property type="component" value="Chromosome"/>
</dbReference>
<evidence type="ECO:0000256" key="4">
    <source>
        <dbReference type="ARBA" id="ARBA00022737"/>
    </source>
</evidence>
<evidence type="ECO:0000256" key="1">
    <source>
        <dbReference type="ARBA" id="ARBA00004651"/>
    </source>
</evidence>
<evidence type="ECO:0000259" key="11">
    <source>
        <dbReference type="PROSITE" id="PS51371"/>
    </source>
</evidence>
<evidence type="ECO:0000259" key="12">
    <source>
        <dbReference type="PROSITE" id="PS51846"/>
    </source>
</evidence>
<dbReference type="InterPro" id="IPR000644">
    <property type="entry name" value="CBS_dom"/>
</dbReference>
<feature type="domain" description="CNNM transmembrane" evidence="12">
    <location>
        <begin position="1"/>
        <end position="202"/>
    </location>
</feature>
<dbReference type="RefSeq" id="WP_096056725.1">
    <property type="nucleotide sequence ID" value="NZ_CP023344.1"/>
</dbReference>
<evidence type="ECO:0000256" key="5">
    <source>
        <dbReference type="ARBA" id="ARBA00022989"/>
    </source>
</evidence>
<evidence type="ECO:0000256" key="3">
    <source>
        <dbReference type="ARBA" id="ARBA00022692"/>
    </source>
</evidence>
<dbReference type="Pfam" id="PF00571">
    <property type="entry name" value="CBS"/>
    <property type="match status" value="1"/>
</dbReference>
<evidence type="ECO:0000256" key="8">
    <source>
        <dbReference type="PROSITE-ProRule" id="PRU00703"/>
    </source>
</evidence>
<dbReference type="InterPro" id="IPR051676">
    <property type="entry name" value="UPF0053_domain"/>
</dbReference>
<dbReference type="CDD" id="cd04590">
    <property type="entry name" value="CBS_pair_CorC_HlyC_assoc"/>
    <property type="match status" value="1"/>
</dbReference>
<dbReference type="OrthoDB" id="9798188at2"/>
<dbReference type="SMART" id="SM01091">
    <property type="entry name" value="CorC_HlyC"/>
    <property type="match status" value="1"/>
</dbReference>
<proteinExistence type="predicted"/>
<evidence type="ECO:0008006" key="15">
    <source>
        <dbReference type="Google" id="ProtNLM"/>
    </source>
</evidence>
<name>A0A290Q9A3_9BACT</name>
<dbReference type="SUPFAM" id="SSF56176">
    <property type="entry name" value="FAD-binding/transporter-associated domain-like"/>
    <property type="match status" value="1"/>
</dbReference>
<evidence type="ECO:0000313" key="13">
    <source>
        <dbReference type="EMBL" id="ATC65094.1"/>
    </source>
</evidence>
<keyword evidence="7 9" id="KW-0472">Membrane</keyword>
<dbReference type="Gene3D" id="3.10.580.10">
    <property type="entry name" value="CBS-domain"/>
    <property type="match status" value="1"/>
</dbReference>
<feature type="transmembrane region" description="Helical" evidence="10">
    <location>
        <begin position="6"/>
        <end position="29"/>
    </location>
</feature>
<dbReference type="InterPro" id="IPR005170">
    <property type="entry name" value="Transptr-assoc_dom"/>
</dbReference>
<dbReference type="GO" id="GO:0050660">
    <property type="term" value="F:flavin adenine dinucleotide binding"/>
    <property type="evidence" value="ECO:0007669"/>
    <property type="project" value="InterPro"/>
</dbReference>
<feature type="transmembrane region" description="Helical" evidence="10">
    <location>
        <begin position="105"/>
        <end position="126"/>
    </location>
</feature>
<evidence type="ECO:0000256" key="2">
    <source>
        <dbReference type="ARBA" id="ARBA00022475"/>
    </source>
</evidence>
<feature type="transmembrane region" description="Helical" evidence="10">
    <location>
        <begin position="60"/>
        <end position="85"/>
    </location>
</feature>
<feature type="transmembrane region" description="Helical" evidence="10">
    <location>
        <begin position="138"/>
        <end position="162"/>
    </location>
</feature>
<dbReference type="PANTHER" id="PTHR43099:SF5">
    <property type="entry name" value="HLYC_CORC FAMILY TRANSPORTER"/>
    <property type="match status" value="1"/>
</dbReference>
<feature type="domain" description="CBS" evidence="11">
    <location>
        <begin position="221"/>
        <end position="280"/>
    </location>
</feature>
<dbReference type="SUPFAM" id="SSF54631">
    <property type="entry name" value="CBS-domain pair"/>
    <property type="match status" value="1"/>
</dbReference>
<evidence type="ECO:0000256" key="9">
    <source>
        <dbReference type="PROSITE-ProRule" id="PRU01193"/>
    </source>
</evidence>
<keyword evidence="14" id="KW-1185">Reference proteome</keyword>
<dbReference type="GO" id="GO:0005886">
    <property type="term" value="C:plasma membrane"/>
    <property type="evidence" value="ECO:0007669"/>
    <property type="project" value="UniProtKB-SubCell"/>
</dbReference>
<feature type="domain" description="CBS" evidence="11">
    <location>
        <begin position="285"/>
        <end position="341"/>
    </location>
</feature>
<dbReference type="PROSITE" id="PS51846">
    <property type="entry name" value="CNNM"/>
    <property type="match status" value="1"/>
</dbReference>
<dbReference type="Pfam" id="PF03471">
    <property type="entry name" value="CorC_HlyC"/>
    <property type="match status" value="1"/>
</dbReference>
<keyword evidence="6 8" id="KW-0129">CBS domain</keyword>
<evidence type="ECO:0000256" key="7">
    <source>
        <dbReference type="ARBA" id="ARBA00023136"/>
    </source>
</evidence>
<comment type="subcellular location">
    <subcellularLocation>
        <location evidence="1">Cell membrane</location>
        <topology evidence="1">Multi-pass membrane protein</topology>
    </subcellularLocation>
</comment>
<evidence type="ECO:0000256" key="6">
    <source>
        <dbReference type="ARBA" id="ARBA00023122"/>
    </source>
</evidence>
<reference evidence="13 14" key="1">
    <citation type="submission" date="2017-09" db="EMBL/GenBank/DDBJ databases">
        <title>Complete genome sequence of Verrucomicrobial strain HZ-65, isolated from freshwater.</title>
        <authorList>
            <person name="Choi A."/>
        </authorList>
    </citation>
    <scope>NUCLEOTIDE SEQUENCE [LARGE SCALE GENOMIC DNA]</scope>
    <source>
        <strain evidence="13 14">HZ-65</strain>
    </source>
</reference>
<gene>
    <name evidence="13" type="ORF">CMV30_14655</name>
</gene>
<dbReference type="InterPro" id="IPR046342">
    <property type="entry name" value="CBS_dom_sf"/>
</dbReference>
<keyword evidence="2" id="KW-1003">Cell membrane</keyword>
<dbReference type="InterPro" id="IPR002550">
    <property type="entry name" value="CNNM"/>
</dbReference>
<dbReference type="PANTHER" id="PTHR43099">
    <property type="entry name" value="UPF0053 PROTEIN YRKA"/>
    <property type="match status" value="1"/>
</dbReference>
<dbReference type="InterPro" id="IPR036318">
    <property type="entry name" value="FAD-bd_PCMH-like_sf"/>
</dbReference>
<keyword evidence="3 9" id="KW-0812">Transmembrane</keyword>
<evidence type="ECO:0000313" key="14">
    <source>
        <dbReference type="Proteomes" id="UP000217265"/>
    </source>
</evidence>
<protein>
    <recommendedName>
        <fullName evidence="15">Hemolysin</fullName>
    </recommendedName>
</protein>
<keyword evidence="4" id="KW-0677">Repeat</keyword>
<dbReference type="InterPro" id="IPR044751">
    <property type="entry name" value="Ion_transp-like_CBS"/>
</dbReference>
<dbReference type="PROSITE" id="PS51371">
    <property type="entry name" value="CBS"/>
    <property type="match status" value="2"/>
</dbReference>
<organism evidence="13 14">
    <name type="scientific">Nibricoccus aquaticus</name>
    <dbReference type="NCBI Taxonomy" id="2576891"/>
    <lineage>
        <taxon>Bacteria</taxon>
        <taxon>Pseudomonadati</taxon>
        <taxon>Verrucomicrobiota</taxon>
        <taxon>Opitutia</taxon>
        <taxon>Opitutales</taxon>
        <taxon>Opitutaceae</taxon>
        <taxon>Nibricoccus</taxon>
    </lineage>
</organism>
<accession>A0A290Q9A3</accession>